<feature type="domain" description="USP" evidence="5">
    <location>
        <begin position="17"/>
        <end position="386"/>
    </location>
</feature>
<dbReference type="GO" id="GO:0004843">
    <property type="term" value="F:cysteine-type deubiquitinase activity"/>
    <property type="evidence" value="ECO:0007669"/>
    <property type="project" value="InterPro"/>
</dbReference>
<keyword evidence="2" id="KW-0833">Ubl conjugation pathway</keyword>
<protein>
    <recommendedName>
        <fullName evidence="8">USP domain-containing protein</fullName>
    </recommendedName>
</protein>
<dbReference type="SUPFAM" id="SSF55331">
    <property type="entry name" value="Tautomerase/MIF"/>
    <property type="match status" value="1"/>
</dbReference>
<dbReference type="PANTHER" id="PTHR22975:SF9">
    <property type="entry name" value="ECHINUS SPLICE FORM 3"/>
    <property type="match status" value="1"/>
</dbReference>
<dbReference type="InParanoid" id="H3GQD1"/>
<dbReference type="Pfam" id="PF01187">
    <property type="entry name" value="MIF"/>
    <property type="match status" value="1"/>
</dbReference>
<dbReference type="PROSITE" id="PS50235">
    <property type="entry name" value="USP_3"/>
    <property type="match status" value="1"/>
</dbReference>
<dbReference type="PROSITE" id="PS50106">
    <property type="entry name" value="PDZ"/>
    <property type="match status" value="1"/>
</dbReference>
<dbReference type="eggNOG" id="KOG1887">
    <property type="taxonomic scope" value="Eukaryota"/>
</dbReference>
<proteinExistence type="inferred from homology"/>
<dbReference type="VEuPathDB" id="FungiDB:KRP23_14545"/>
<evidence type="ECO:0008006" key="8">
    <source>
        <dbReference type="Google" id="ProtNLM"/>
    </source>
</evidence>
<dbReference type="InterPro" id="IPR001394">
    <property type="entry name" value="Peptidase_C19_UCH"/>
</dbReference>
<reference evidence="6" key="2">
    <citation type="submission" date="2015-06" db="UniProtKB">
        <authorList>
            <consortium name="EnsemblProtists"/>
        </authorList>
    </citation>
    <scope>IDENTIFICATION</scope>
    <source>
        <strain evidence="6">Pr102</strain>
    </source>
</reference>
<dbReference type="GO" id="GO:0016579">
    <property type="term" value="P:protein deubiquitination"/>
    <property type="evidence" value="ECO:0007669"/>
    <property type="project" value="InterPro"/>
</dbReference>
<dbReference type="SUPFAM" id="SSF50156">
    <property type="entry name" value="PDZ domain-like"/>
    <property type="match status" value="1"/>
</dbReference>
<dbReference type="InterPro" id="IPR038765">
    <property type="entry name" value="Papain-like_cys_pep_sf"/>
</dbReference>
<dbReference type="InterPro" id="IPR001478">
    <property type="entry name" value="PDZ"/>
</dbReference>
<dbReference type="InterPro" id="IPR028889">
    <property type="entry name" value="USP"/>
</dbReference>
<dbReference type="InterPro" id="IPR001398">
    <property type="entry name" value="Macrophage_inhib_fac"/>
</dbReference>
<dbReference type="AlphaFoldDB" id="H3GQD1"/>
<dbReference type="PANTHER" id="PTHR22975">
    <property type="entry name" value="UBIQUITIN SPECIFIC PROTEINASE"/>
    <property type="match status" value="1"/>
</dbReference>
<dbReference type="Gene3D" id="3.30.429.10">
    <property type="entry name" value="Macrophage Migration Inhibitory Factor"/>
    <property type="match status" value="1"/>
</dbReference>
<dbReference type="Pfam" id="PF00443">
    <property type="entry name" value="UCH"/>
    <property type="match status" value="1"/>
</dbReference>
<evidence type="ECO:0000256" key="3">
    <source>
        <dbReference type="ARBA" id="ARBA00022801"/>
    </source>
</evidence>
<name>H3GQD1_PHYRM</name>
<keyword evidence="3" id="KW-0378">Hydrolase</keyword>
<dbReference type="Gene3D" id="2.30.42.10">
    <property type="match status" value="1"/>
</dbReference>
<evidence type="ECO:0000256" key="2">
    <source>
        <dbReference type="ARBA" id="ARBA00022786"/>
    </source>
</evidence>
<keyword evidence="7" id="KW-1185">Reference proteome</keyword>
<dbReference type="eggNOG" id="KOG1759">
    <property type="taxonomic scope" value="Eukaryota"/>
</dbReference>
<evidence type="ECO:0000259" key="5">
    <source>
        <dbReference type="PROSITE" id="PS50235"/>
    </source>
</evidence>
<accession>H3GQD1</accession>
<reference evidence="7" key="1">
    <citation type="journal article" date="2006" name="Science">
        <title>Phytophthora genome sequences uncover evolutionary origins and mechanisms of pathogenesis.</title>
        <authorList>
            <person name="Tyler B.M."/>
            <person name="Tripathy S."/>
            <person name="Zhang X."/>
            <person name="Dehal P."/>
            <person name="Jiang R.H."/>
            <person name="Aerts A."/>
            <person name="Arredondo F.D."/>
            <person name="Baxter L."/>
            <person name="Bensasson D."/>
            <person name="Beynon J.L."/>
            <person name="Chapman J."/>
            <person name="Damasceno C.M."/>
            <person name="Dorrance A.E."/>
            <person name="Dou D."/>
            <person name="Dickerman A.W."/>
            <person name="Dubchak I.L."/>
            <person name="Garbelotto M."/>
            <person name="Gijzen M."/>
            <person name="Gordon S.G."/>
            <person name="Govers F."/>
            <person name="Grunwald N.J."/>
            <person name="Huang W."/>
            <person name="Ivors K.L."/>
            <person name="Jones R.W."/>
            <person name="Kamoun S."/>
            <person name="Krampis K."/>
            <person name="Lamour K.H."/>
            <person name="Lee M.K."/>
            <person name="McDonald W.H."/>
            <person name="Medina M."/>
            <person name="Meijer H.J."/>
            <person name="Nordberg E.K."/>
            <person name="Maclean D.J."/>
            <person name="Ospina-Giraldo M.D."/>
            <person name="Morris P.F."/>
            <person name="Phuntumart V."/>
            <person name="Putnam N.H."/>
            <person name="Rash S."/>
            <person name="Rose J.K."/>
            <person name="Sakihama Y."/>
            <person name="Salamov A.A."/>
            <person name="Savidor A."/>
            <person name="Scheuring C.F."/>
            <person name="Smith B.M."/>
            <person name="Sobral B.W."/>
            <person name="Terry A."/>
            <person name="Torto-Alalibo T.A."/>
            <person name="Win J."/>
            <person name="Xu Z."/>
            <person name="Zhang H."/>
            <person name="Grigoriev I.V."/>
            <person name="Rokhsar D.S."/>
            <person name="Boore J.L."/>
        </authorList>
    </citation>
    <scope>NUCLEOTIDE SEQUENCE [LARGE SCALE GENOMIC DNA]</scope>
    <source>
        <strain evidence="7">Pr102</strain>
    </source>
</reference>
<dbReference type="EnsemblProtists" id="Phyra78995">
    <property type="protein sequence ID" value="Phyra78995"/>
    <property type="gene ID" value="Phyra78995"/>
</dbReference>
<dbReference type="HOGENOM" id="CLU_370651_0_0_1"/>
<comment type="similarity">
    <text evidence="1">Belongs to the MIF family.</text>
</comment>
<dbReference type="SUPFAM" id="SSF54001">
    <property type="entry name" value="Cysteine proteinases"/>
    <property type="match status" value="1"/>
</dbReference>
<organism evidence="6 7">
    <name type="scientific">Phytophthora ramorum</name>
    <name type="common">Sudden oak death agent</name>
    <dbReference type="NCBI Taxonomy" id="164328"/>
    <lineage>
        <taxon>Eukaryota</taxon>
        <taxon>Sar</taxon>
        <taxon>Stramenopiles</taxon>
        <taxon>Oomycota</taxon>
        <taxon>Peronosporomycetes</taxon>
        <taxon>Peronosporales</taxon>
        <taxon>Peronosporaceae</taxon>
        <taxon>Phytophthora</taxon>
    </lineage>
</organism>
<dbReference type="CDD" id="cd02257">
    <property type="entry name" value="Peptidase_C19"/>
    <property type="match status" value="1"/>
</dbReference>
<dbReference type="InterPro" id="IPR036034">
    <property type="entry name" value="PDZ_sf"/>
</dbReference>
<evidence type="ECO:0000259" key="4">
    <source>
        <dbReference type="PROSITE" id="PS50106"/>
    </source>
</evidence>
<dbReference type="InterPro" id="IPR014347">
    <property type="entry name" value="Tautomerase/MIF_sf"/>
</dbReference>
<feature type="domain" description="PDZ" evidence="4">
    <location>
        <begin position="623"/>
        <end position="717"/>
    </location>
</feature>
<evidence type="ECO:0000313" key="6">
    <source>
        <dbReference type="EnsemblProtists" id="Phyra78995"/>
    </source>
</evidence>
<sequence length="869" mass="95506">MLSRASSTPPRPLSARKGLRNDLGANNCFLNVIIQSLWHVRSCRVLLSMGDHAVHHRGQPSGAQKTITPCLLCELEQIFVLYQFAEQPVLDVDRVRLALGATFALGAMNDATETLEAILDALHYDTFNRMLQLRRGGATGIGGLNKVEDMSESLRQDASAIICEPQCVAHRLFQMNLMELKVCASCGHTAEPVMNTDFLYRVYAQELLNNARAGAQEGVKKNVTLEDVLRLEAQSQDVAGTCDACEKGGQRALCRWILTLPMVFSISIIWSSSHVNKTDIKDWMELLSSQCKVEKESQQALDLGRIFRLDNSADVSSLYSFRGLVCYYGRHYVGFFASRSLEDGVERERWFLFDDTRVKLVGTWADVRLRIERGGYQPTLLFYERNGIEHENLENIATEIHKWWEETADSDKKDEAVEKKPVEIMGTNGKGAPHEVDLGGGVEDELLAKMERSVRITQENPLPPLVPTGPKMLPTSPISLPPRAPKSMPAKNGSQAREGWRDEDIHLHMAHQNAQDTLSRLNGILSKDKPPASAPVDGRTVLRMAMSQSMRRSVRLRDYSVHRPAEKQMDVNPDKIFEDETVSESTAEEGKSIEINTMPNGSVVAKPNEGEAATPQAPLKVFDVRLNASDGGIGLLLEEAASNDSLETDAKKAFSVSGFDMNGAGAKLPAEASGAICKGDILVGINGHVLEREELVHVLEMLLMSPNPVQLKFHRYQSWGCPRYIAVMVGVVGLQRSGRSLFNLSSSTTNSAMPNVNISSNVSGADMDASAAIAAITKTVSVALGHPAPHVVVQLQLDLLMSFQESQAPTALVHVRSIGSLDDERNPRTVAALTVTVAEQLRVPPSRVNIYLEDISAKHWANNGEIVGL</sequence>
<evidence type="ECO:0000256" key="1">
    <source>
        <dbReference type="ARBA" id="ARBA00005851"/>
    </source>
</evidence>
<dbReference type="VEuPathDB" id="FungiDB:KRP22_4387"/>
<dbReference type="Gene3D" id="3.90.70.10">
    <property type="entry name" value="Cysteine proteinases"/>
    <property type="match status" value="1"/>
</dbReference>
<dbReference type="InterPro" id="IPR052398">
    <property type="entry name" value="Ubiquitin_hydrolase_53/54"/>
</dbReference>
<dbReference type="EMBL" id="DS566033">
    <property type="status" value="NOT_ANNOTATED_CDS"/>
    <property type="molecule type" value="Genomic_DNA"/>
</dbReference>
<dbReference type="VEuPathDB" id="FungiDB:KRP23_14546"/>
<dbReference type="VEuPathDB" id="FungiDB:KRP22_4386"/>
<evidence type="ECO:0000313" key="7">
    <source>
        <dbReference type="Proteomes" id="UP000005238"/>
    </source>
</evidence>
<dbReference type="Proteomes" id="UP000005238">
    <property type="component" value="Unassembled WGS sequence"/>
</dbReference>
<dbReference type="OMA" id="AKMERSV"/>